<sequence>MSSTFIQNMKDRHQKGVDASKQAKLQLEFAKDIGVDVSVQEVELAELDLQLESIEKAIEKQVNGRG</sequence>
<evidence type="ECO:0000313" key="2">
    <source>
        <dbReference type="EMBL" id="KKN26917.1"/>
    </source>
</evidence>
<proteinExistence type="predicted"/>
<reference evidence="2" key="1">
    <citation type="journal article" date="2015" name="Nature">
        <title>Complex archaea that bridge the gap between prokaryotes and eukaryotes.</title>
        <authorList>
            <person name="Spang A."/>
            <person name="Saw J.H."/>
            <person name="Jorgensen S.L."/>
            <person name="Zaremba-Niedzwiedzka K."/>
            <person name="Martijn J."/>
            <person name="Lind A.E."/>
            <person name="van Eijk R."/>
            <person name="Schleper C."/>
            <person name="Guy L."/>
            <person name="Ettema T.J."/>
        </authorList>
    </citation>
    <scope>NUCLEOTIDE SEQUENCE</scope>
</reference>
<protein>
    <submittedName>
        <fullName evidence="2">Uncharacterized protein</fullName>
    </submittedName>
</protein>
<organism evidence="2">
    <name type="scientific">marine sediment metagenome</name>
    <dbReference type="NCBI Taxonomy" id="412755"/>
    <lineage>
        <taxon>unclassified sequences</taxon>
        <taxon>metagenomes</taxon>
        <taxon>ecological metagenomes</taxon>
    </lineage>
</organism>
<evidence type="ECO:0000256" key="1">
    <source>
        <dbReference type="SAM" id="Coils"/>
    </source>
</evidence>
<name>A0A0F9PQM5_9ZZZZ</name>
<feature type="coiled-coil region" evidence="1">
    <location>
        <begin position="37"/>
        <end position="64"/>
    </location>
</feature>
<accession>A0A0F9PQM5</accession>
<comment type="caution">
    <text evidence="2">The sequence shown here is derived from an EMBL/GenBank/DDBJ whole genome shotgun (WGS) entry which is preliminary data.</text>
</comment>
<dbReference type="AlphaFoldDB" id="A0A0F9PQM5"/>
<dbReference type="EMBL" id="LAZR01002683">
    <property type="protein sequence ID" value="KKN26917.1"/>
    <property type="molecule type" value="Genomic_DNA"/>
</dbReference>
<gene>
    <name evidence="2" type="ORF">LCGC14_0869890</name>
</gene>
<keyword evidence="1" id="KW-0175">Coiled coil</keyword>